<evidence type="ECO:0000256" key="1">
    <source>
        <dbReference type="SAM" id="MobiDB-lite"/>
    </source>
</evidence>
<dbReference type="Proteomes" id="UP001530293">
    <property type="component" value="Unassembled WGS sequence"/>
</dbReference>
<evidence type="ECO:0000313" key="3">
    <source>
        <dbReference type="EMBL" id="KAL3762344.1"/>
    </source>
</evidence>
<organism evidence="3 4">
    <name type="scientific">Discostella pseudostelligera</name>
    <dbReference type="NCBI Taxonomy" id="259834"/>
    <lineage>
        <taxon>Eukaryota</taxon>
        <taxon>Sar</taxon>
        <taxon>Stramenopiles</taxon>
        <taxon>Ochrophyta</taxon>
        <taxon>Bacillariophyta</taxon>
        <taxon>Coscinodiscophyceae</taxon>
        <taxon>Thalassiosirophycidae</taxon>
        <taxon>Stephanodiscales</taxon>
        <taxon>Stephanodiscaceae</taxon>
        <taxon>Discostella</taxon>
    </lineage>
</organism>
<feature type="compositionally biased region" description="Low complexity" evidence="1">
    <location>
        <begin position="664"/>
        <end position="681"/>
    </location>
</feature>
<keyword evidence="4" id="KW-1185">Reference proteome</keyword>
<feature type="transmembrane region" description="Helical" evidence="2">
    <location>
        <begin position="868"/>
        <end position="888"/>
    </location>
</feature>
<dbReference type="EMBL" id="JALLBG020000136">
    <property type="protein sequence ID" value="KAL3762344.1"/>
    <property type="molecule type" value="Genomic_DNA"/>
</dbReference>
<keyword evidence="2" id="KW-0472">Membrane</keyword>
<feature type="region of interest" description="Disordered" evidence="1">
    <location>
        <begin position="1"/>
        <end position="60"/>
    </location>
</feature>
<dbReference type="AlphaFoldDB" id="A0ABD3MHY2"/>
<accession>A0ABD3MHY2</accession>
<dbReference type="Gene3D" id="3.40.50.300">
    <property type="entry name" value="P-loop containing nucleotide triphosphate hydrolases"/>
    <property type="match status" value="1"/>
</dbReference>
<feature type="compositionally biased region" description="Acidic residues" evidence="1">
    <location>
        <begin position="22"/>
        <end position="32"/>
    </location>
</feature>
<proteinExistence type="predicted"/>
<dbReference type="InterPro" id="IPR040632">
    <property type="entry name" value="Sulfotransfer_4"/>
</dbReference>
<dbReference type="InterPro" id="IPR027417">
    <property type="entry name" value="P-loop_NTPase"/>
</dbReference>
<dbReference type="PANTHER" id="PTHR36978">
    <property type="entry name" value="P-LOOP CONTAINING NUCLEOTIDE TRIPHOSPHATE HYDROLASE"/>
    <property type="match status" value="1"/>
</dbReference>
<name>A0ABD3MHY2_9STRA</name>
<comment type="caution">
    <text evidence="3">The sequence shown here is derived from an EMBL/GenBank/DDBJ whole genome shotgun (WGS) entry which is preliminary data.</text>
</comment>
<keyword evidence="2" id="KW-1133">Transmembrane helix</keyword>
<gene>
    <name evidence="3" type="ORF">ACHAWU_003849</name>
</gene>
<evidence type="ECO:0000256" key="2">
    <source>
        <dbReference type="SAM" id="Phobius"/>
    </source>
</evidence>
<feature type="compositionally biased region" description="Polar residues" evidence="1">
    <location>
        <begin position="35"/>
        <end position="44"/>
    </location>
</feature>
<keyword evidence="2" id="KW-0812">Transmembrane</keyword>
<reference evidence="3 4" key="1">
    <citation type="submission" date="2024-10" db="EMBL/GenBank/DDBJ databases">
        <title>Updated reference genomes for cyclostephanoid diatoms.</title>
        <authorList>
            <person name="Roberts W.R."/>
            <person name="Alverson A.J."/>
        </authorList>
    </citation>
    <scope>NUCLEOTIDE SEQUENCE [LARGE SCALE GENOMIC DNA]</scope>
    <source>
        <strain evidence="3 4">AJA232-27</strain>
    </source>
</reference>
<dbReference type="PANTHER" id="PTHR36978:SF4">
    <property type="entry name" value="P-LOOP CONTAINING NUCLEOSIDE TRIPHOSPHATE HYDROLASE PROTEIN"/>
    <property type="match status" value="1"/>
</dbReference>
<dbReference type="Pfam" id="PF17784">
    <property type="entry name" value="Sulfotransfer_4"/>
    <property type="match status" value="1"/>
</dbReference>
<feature type="region of interest" description="Disordered" evidence="1">
    <location>
        <begin position="663"/>
        <end position="703"/>
    </location>
</feature>
<protein>
    <submittedName>
        <fullName evidence="3">Uncharacterized protein</fullName>
    </submittedName>
</protein>
<sequence>MITSIPEDGARCSRNRNLPIKDDDDVEQEDDDRFSQPQQPNINSIGHKVPSSANQHDHGGEIAPYSIASAIWNHRTLPNENTGGGASDIVAVVLSMTTSTMQSSTSSTKYTKGSDDPRITLLIGDQSLPPGQCARVTIPASSVFNNNIHLTSSSLVGLDGMGRINSALSSTPTKSNAQSTADRLGEIQPGDVVRLNRLVVRHDYDNDSILGKKRKFTDYGNNNDDETVHNLLSMACDLTISWRDPAPGPTMARLCRIIPKPSNNPTLDNGKSDAKYHNQRDGYDLEWEMIIPPSLETSKDIVTGLTSCHIVVKVLRCEKVMSVFATPKKATDNPDVTHVILSDGPGSDDILGMAGSVFSGQVASSGSTAVVGARTIPKSISSVMLQSMYDGAHVLVTHVLSQSSIGSGGASSSLILVPTRGTTATILTPDHPYYVHAQQQQKYRSAREDVNWYDSQQLFGMTQQTQQLDQQSAVGLNLKNDSIAPSIHSRGVMAFTAPLIDIIVDGVNTSLMEGSHWQSPYALSRFLIDVPRISSGMNSFVLNPLYRSATLILDRNKDKSVRVGKSDGEHDATIVVHACGDAMKLLCLDVPVEDMVMKNPTTTTDISSHHPYLYHVGELLMTLCTEHILIHWALEQESECNWFGLESFLSLLSSGRDNDGVTIDNDVGASGSSSSNTNNSDGDNDYANPGMEPSIGDLTSTPPKDRGLKVVGVGYGRTGTYSLAIALDMLGFPTLDSETWFRSWDVLTSSITQPAQHTSYLFTHVKKLEYYMRWLFSVVNSDKQYLLHPFPLPPQNKHNAISSYERHNQLVRDTIPPSHLLEYNVVQGWEPLCQFLDIPEVDCPSSQGIPFPKTNSALAVRWQSYSSFIGPLLFTVFILYSLVSFIFARVTGITIVEWCCLQKSRVVGSASKKVRRMMKWKSL</sequence>
<evidence type="ECO:0000313" key="4">
    <source>
        <dbReference type="Proteomes" id="UP001530293"/>
    </source>
</evidence>
<dbReference type="SUPFAM" id="SSF52540">
    <property type="entry name" value="P-loop containing nucleoside triphosphate hydrolases"/>
    <property type="match status" value="1"/>
</dbReference>